<evidence type="ECO:0000259" key="1">
    <source>
        <dbReference type="Pfam" id="PF01863"/>
    </source>
</evidence>
<dbReference type="PANTHER" id="PTHR30399">
    <property type="entry name" value="UNCHARACTERIZED PROTEIN YGJP"/>
    <property type="match status" value="1"/>
</dbReference>
<dbReference type="CDD" id="cd07344">
    <property type="entry name" value="M48_yhfN_like"/>
    <property type="match status" value="1"/>
</dbReference>
<dbReference type="PANTHER" id="PTHR30399:SF1">
    <property type="entry name" value="UTP PYROPHOSPHATASE"/>
    <property type="match status" value="1"/>
</dbReference>
<dbReference type="Pfam" id="PF01863">
    <property type="entry name" value="YgjP-like"/>
    <property type="match status" value="2"/>
</dbReference>
<gene>
    <name evidence="2" type="ORF">BHLFYP23_00304</name>
</gene>
<evidence type="ECO:0000313" key="2">
    <source>
        <dbReference type="EMBL" id="VYT13653.1"/>
    </source>
</evidence>
<dbReference type="InterPro" id="IPR053136">
    <property type="entry name" value="UTP_pyrophosphatase-like"/>
</dbReference>
<protein>
    <recommendedName>
        <fullName evidence="1">YgjP-like metallopeptidase domain-containing protein</fullName>
    </recommendedName>
</protein>
<dbReference type="EMBL" id="CACRSY010000012">
    <property type="protein sequence ID" value="VYT13653.1"/>
    <property type="molecule type" value="Genomic_DNA"/>
</dbReference>
<organism evidence="2">
    <name type="scientific">Blautia hansenii</name>
    <name type="common">Ruminococcus hansenii</name>
    <dbReference type="NCBI Taxonomy" id="1322"/>
    <lineage>
        <taxon>Bacteria</taxon>
        <taxon>Bacillati</taxon>
        <taxon>Bacillota</taxon>
        <taxon>Clostridia</taxon>
        <taxon>Lachnospirales</taxon>
        <taxon>Lachnospiraceae</taxon>
        <taxon>Blautia</taxon>
    </lineage>
</organism>
<proteinExistence type="predicted"/>
<feature type="domain" description="YgjP-like metallopeptidase" evidence="1">
    <location>
        <begin position="81"/>
        <end position="180"/>
    </location>
</feature>
<dbReference type="RefSeq" id="WP_156342443.1">
    <property type="nucleotide sequence ID" value="NZ_CACRSY010000012.1"/>
</dbReference>
<reference evidence="2" key="1">
    <citation type="submission" date="2019-11" db="EMBL/GenBank/DDBJ databases">
        <authorList>
            <person name="Feng L."/>
        </authorList>
    </citation>
    <scope>NUCLEOTIDE SEQUENCE</scope>
    <source>
        <strain evidence="2">BhanseniiLFYP23</strain>
    </source>
</reference>
<name>A0A6N2UAE7_BLAHA</name>
<sequence length="189" mass="22183">MANYFEGLQFNIIYSSRKSIAIELRMDGILVRAPKGMSCGEINAFIHEKRGWIEKHLVKMQDRKKDLEQIPLFTRDEIRELAKKALVVIPEKVKKYAPLVGVTYGRITIRNQRSRWGSCSSKGNLNFNCLLMLFPEDVMDYVVVHELCHRKQMNHSAEFYVEVERVFPEYRKCQKWLKENGGLYLARLP</sequence>
<dbReference type="Gene3D" id="3.30.2010.10">
    <property type="entry name" value="Metalloproteases ('zincins'), catalytic domain"/>
    <property type="match status" value="1"/>
</dbReference>
<dbReference type="InterPro" id="IPR002725">
    <property type="entry name" value="YgjP-like_metallopeptidase"/>
</dbReference>
<feature type="domain" description="YgjP-like metallopeptidase" evidence="1">
    <location>
        <begin position="19"/>
        <end position="66"/>
    </location>
</feature>
<dbReference type="AlphaFoldDB" id="A0A6N2UAE7"/>
<accession>A0A6N2UAE7</accession>